<accession>A0A1V9G5K0</accession>
<reference evidence="1 2" key="1">
    <citation type="submission" date="2016-03" db="EMBL/GenBank/DDBJ databases">
        <title>Niastella vici sp. nov., isolated from farmland soil.</title>
        <authorList>
            <person name="Chen L."/>
            <person name="Wang D."/>
            <person name="Yang S."/>
            <person name="Wang G."/>
        </authorList>
    </citation>
    <scope>NUCLEOTIDE SEQUENCE [LARGE SCALE GENOMIC DNA]</scope>
    <source>
        <strain evidence="1 2">DJ57</strain>
    </source>
</reference>
<dbReference type="Proteomes" id="UP000192796">
    <property type="component" value="Unassembled WGS sequence"/>
</dbReference>
<organism evidence="1 2">
    <name type="scientific">Niastella vici</name>
    <dbReference type="NCBI Taxonomy" id="1703345"/>
    <lineage>
        <taxon>Bacteria</taxon>
        <taxon>Pseudomonadati</taxon>
        <taxon>Bacteroidota</taxon>
        <taxon>Chitinophagia</taxon>
        <taxon>Chitinophagales</taxon>
        <taxon>Chitinophagaceae</taxon>
        <taxon>Niastella</taxon>
    </lineage>
</organism>
<dbReference type="RefSeq" id="WP_081145700.1">
    <property type="nucleotide sequence ID" value="NZ_LVYD01000013.1"/>
</dbReference>
<dbReference type="EMBL" id="LVYD01000013">
    <property type="protein sequence ID" value="OQP65857.1"/>
    <property type="molecule type" value="Genomic_DNA"/>
</dbReference>
<name>A0A1V9G5K0_9BACT</name>
<keyword evidence="2" id="KW-1185">Reference proteome</keyword>
<dbReference type="OrthoDB" id="10006148at2"/>
<sequence>MGNKDKDNELTEGGVLDLIEKYLSEERDVKSYDEQIAVVVYYLLGGTQFDDFIGYYPTASASVLRAFASSDVADKLKQEVGTFNFDTLCKMLERMVEFCWDIKGNQMFLAQLDQLMFGTSVRAWPDCYILHYKNKYERLLKNGSED</sequence>
<proteinExistence type="predicted"/>
<dbReference type="AlphaFoldDB" id="A0A1V9G5K0"/>
<evidence type="ECO:0000313" key="1">
    <source>
        <dbReference type="EMBL" id="OQP65857.1"/>
    </source>
</evidence>
<protein>
    <submittedName>
        <fullName evidence="1">Uncharacterized protein</fullName>
    </submittedName>
</protein>
<gene>
    <name evidence="1" type="ORF">A3860_14785</name>
</gene>
<evidence type="ECO:0000313" key="2">
    <source>
        <dbReference type="Proteomes" id="UP000192796"/>
    </source>
</evidence>
<comment type="caution">
    <text evidence="1">The sequence shown here is derived from an EMBL/GenBank/DDBJ whole genome shotgun (WGS) entry which is preliminary data.</text>
</comment>